<dbReference type="GO" id="GO:0003743">
    <property type="term" value="F:translation initiation factor activity"/>
    <property type="evidence" value="ECO:0007669"/>
    <property type="project" value="UniProtKB-UniRule"/>
</dbReference>
<name>A0A835ZF13_9STRA</name>
<dbReference type="CDD" id="cd00200">
    <property type="entry name" value="WD40"/>
    <property type="match status" value="1"/>
</dbReference>
<dbReference type="InterPro" id="IPR019775">
    <property type="entry name" value="WD40_repeat_CS"/>
</dbReference>
<dbReference type="Proteomes" id="UP000664859">
    <property type="component" value="Unassembled WGS sequence"/>
</dbReference>
<comment type="similarity">
    <text evidence="6">Belongs to the WD repeat STRAP family.</text>
</comment>
<dbReference type="PANTHER" id="PTHR19877:SF1">
    <property type="entry name" value="EUKARYOTIC TRANSLATION INITIATION FACTOR 3 SUBUNIT I"/>
    <property type="match status" value="1"/>
</dbReference>
<dbReference type="Gene3D" id="2.130.10.10">
    <property type="entry name" value="YVTN repeat-like/Quinoprotein amine dehydrogenase"/>
    <property type="match status" value="1"/>
</dbReference>
<dbReference type="OrthoDB" id="24966at2759"/>
<dbReference type="GO" id="GO:0033290">
    <property type="term" value="C:eukaryotic 48S preinitiation complex"/>
    <property type="evidence" value="ECO:0007669"/>
    <property type="project" value="UniProtKB-UniRule"/>
</dbReference>
<dbReference type="GO" id="GO:0001732">
    <property type="term" value="P:formation of cytoplasmic translation initiation complex"/>
    <property type="evidence" value="ECO:0007669"/>
    <property type="project" value="UniProtKB-UniRule"/>
</dbReference>
<evidence type="ECO:0000256" key="6">
    <source>
        <dbReference type="ARBA" id="ARBA00038394"/>
    </source>
</evidence>
<comment type="subunit">
    <text evidence="7">Component of the eukaryotic translation initiation factor 3 (eIF-3) complex.</text>
</comment>
<evidence type="ECO:0000256" key="7">
    <source>
        <dbReference type="HAMAP-Rule" id="MF_03008"/>
    </source>
</evidence>
<comment type="subcellular location">
    <subcellularLocation>
        <location evidence="7">Cytoplasm</location>
    </subcellularLocation>
</comment>
<evidence type="ECO:0000256" key="9">
    <source>
        <dbReference type="SAM" id="MobiDB-lite"/>
    </source>
</evidence>
<evidence type="ECO:0000313" key="10">
    <source>
        <dbReference type="EMBL" id="KAG5191848.1"/>
    </source>
</evidence>
<evidence type="ECO:0000256" key="8">
    <source>
        <dbReference type="PROSITE-ProRule" id="PRU00221"/>
    </source>
</evidence>
<comment type="caution">
    <text evidence="10">The sequence shown here is derived from an EMBL/GenBank/DDBJ whole genome shotgun (WGS) entry which is preliminary data.</text>
</comment>
<dbReference type="InterPro" id="IPR001680">
    <property type="entry name" value="WD40_rpt"/>
</dbReference>
<gene>
    <name evidence="10" type="ORF">JKP88DRAFT_196983</name>
</gene>
<dbReference type="PROSITE" id="PS50082">
    <property type="entry name" value="WD_REPEATS_2"/>
    <property type="match status" value="3"/>
</dbReference>
<feature type="repeat" description="WD" evidence="8">
    <location>
        <begin position="6"/>
        <end position="47"/>
    </location>
</feature>
<keyword evidence="11" id="KW-1185">Reference proteome</keyword>
<keyword evidence="2 7" id="KW-0396">Initiation factor</keyword>
<dbReference type="HAMAP" id="MF_03008">
    <property type="entry name" value="eIF3i"/>
    <property type="match status" value="1"/>
</dbReference>
<dbReference type="PANTHER" id="PTHR19877">
    <property type="entry name" value="EUKARYOTIC TRANSLATION INITIATION FACTOR 3 SUBUNIT I"/>
    <property type="match status" value="1"/>
</dbReference>
<comment type="similarity">
    <text evidence="7">Belongs to the eIF-3 subunit I family.</text>
</comment>
<keyword evidence="5 7" id="KW-0648">Protein biosynthesis</keyword>
<feature type="compositionally biased region" description="Acidic residues" evidence="9">
    <location>
        <begin position="328"/>
        <end position="339"/>
    </location>
</feature>
<proteinExistence type="inferred from homology"/>
<comment type="function">
    <text evidence="7">Component of the eukaryotic translation initiation factor 3 (eIF-3) complex, which is involved in protein synthesis of a specialized repertoire of mRNAs and, together with other initiation factors, stimulates binding of mRNA and methionyl-tRNAi to the 40S ribosome. The eIF-3 complex specifically targets and initiates translation of a subset of mRNAs involved in cell proliferation.</text>
</comment>
<dbReference type="InterPro" id="IPR036322">
    <property type="entry name" value="WD40_repeat_dom_sf"/>
</dbReference>
<dbReference type="SMART" id="SM00320">
    <property type="entry name" value="WD40"/>
    <property type="match status" value="7"/>
</dbReference>
<evidence type="ECO:0000256" key="2">
    <source>
        <dbReference type="ARBA" id="ARBA00022540"/>
    </source>
</evidence>
<dbReference type="SUPFAM" id="SSF50978">
    <property type="entry name" value="WD40 repeat-like"/>
    <property type="match status" value="1"/>
</dbReference>
<keyword evidence="3 8" id="KW-0853">WD repeat</keyword>
<dbReference type="Pfam" id="PF24805">
    <property type="entry name" value="EIF3I"/>
    <property type="match status" value="1"/>
</dbReference>
<protein>
    <recommendedName>
        <fullName evidence="7">Eukaryotic translation initiation factor 3 subunit I</fullName>
        <shortName evidence="7">eIF3i</shortName>
    </recommendedName>
</protein>
<keyword evidence="1 7" id="KW-0963">Cytoplasm</keyword>
<evidence type="ECO:0000256" key="1">
    <source>
        <dbReference type="ARBA" id="ARBA00022490"/>
    </source>
</evidence>
<dbReference type="InterPro" id="IPR027525">
    <property type="entry name" value="eIF3i"/>
</dbReference>
<feature type="region of interest" description="Disordered" evidence="9">
    <location>
        <begin position="326"/>
        <end position="348"/>
    </location>
</feature>
<dbReference type="GO" id="GO:0016282">
    <property type="term" value="C:eukaryotic 43S preinitiation complex"/>
    <property type="evidence" value="ECO:0007669"/>
    <property type="project" value="UniProtKB-UniRule"/>
</dbReference>
<evidence type="ECO:0000256" key="4">
    <source>
        <dbReference type="ARBA" id="ARBA00022737"/>
    </source>
</evidence>
<dbReference type="EMBL" id="JAFCMP010000013">
    <property type="protein sequence ID" value="KAG5191848.1"/>
    <property type="molecule type" value="Genomic_DNA"/>
</dbReference>
<dbReference type="PROSITE" id="PS00678">
    <property type="entry name" value="WD_REPEATS_1"/>
    <property type="match status" value="1"/>
</dbReference>
<dbReference type="PROSITE" id="PS50294">
    <property type="entry name" value="WD_REPEATS_REGION"/>
    <property type="match status" value="2"/>
</dbReference>
<dbReference type="GO" id="GO:0071541">
    <property type="term" value="C:eukaryotic translation initiation factor 3 complex, eIF3m"/>
    <property type="evidence" value="ECO:0007669"/>
    <property type="project" value="TreeGrafter"/>
</dbReference>
<evidence type="ECO:0000313" key="11">
    <source>
        <dbReference type="Proteomes" id="UP000664859"/>
    </source>
</evidence>
<accession>A0A835ZF13</accession>
<keyword evidence="4" id="KW-0677">Repeat</keyword>
<reference evidence="10" key="1">
    <citation type="submission" date="2021-02" db="EMBL/GenBank/DDBJ databases">
        <title>First Annotated Genome of the Yellow-green Alga Tribonema minus.</title>
        <authorList>
            <person name="Mahan K.M."/>
        </authorList>
    </citation>
    <scope>NUCLEOTIDE SEQUENCE</scope>
    <source>
        <strain evidence="10">UTEX B ZZ1240</strain>
    </source>
</reference>
<dbReference type="InterPro" id="IPR015943">
    <property type="entry name" value="WD40/YVTN_repeat-like_dom_sf"/>
</dbReference>
<sequence>MRPILLKSHERAITCVIYNADGDLVFTAAKDNVPTVWRADTGERLGTYIGHSGAVWELSCRWDSKYLLSASADATVRLWDVQTGESLVSYPHRGPVRSVCWAEGGQKFVSASQPFMDSPGFISIYDTPSDVDPSQYQQVASREISIPNKEKCTEVLWSALNDRILASFEDGTIRVFDPETGELLSTSTPHSKPISRMYLSTDRTLLLTCSKDYTAKLLDADTLEVLKVYPTERPVNAAVIHPTKDHILLGGGQDAMSVTTTGSRVGKFETRFYHMIYEEEFGRVKGHFGPINALAINPDGLSYCSGAEDGYIRLHHFDREYVDKQDEVPDELEELDETEADQKPDLEE</sequence>
<feature type="repeat" description="WD" evidence="8">
    <location>
        <begin position="284"/>
        <end position="314"/>
    </location>
</feature>
<evidence type="ECO:0000256" key="5">
    <source>
        <dbReference type="ARBA" id="ARBA00022917"/>
    </source>
</evidence>
<organism evidence="10 11">
    <name type="scientific">Tribonema minus</name>
    <dbReference type="NCBI Taxonomy" id="303371"/>
    <lineage>
        <taxon>Eukaryota</taxon>
        <taxon>Sar</taxon>
        <taxon>Stramenopiles</taxon>
        <taxon>Ochrophyta</taxon>
        <taxon>PX clade</taxon>
        <taxon>Xanthophyceae</taxon>
        <taxon>Tribonematales</taxon>
        <taxon>Tribonemataceae</taxon>
        <taxon>Tribonema</taxon>
    </lineage>
</organism>
<dbReference type="GO" id="GO:0003723">
    <property type="term" value="F:RNA binding"/>
    <property type="evidence" value="ECO:0007669"/>
    <property type="project" value="TreeGrafter"/>
</dbReference>
<feature type="repeat" description="WD" evidence="8">
    <location>
        <begin position="48"/>
        <end position="89"/>
    </location>
</feature>
<evidence type="ECO:0000256" key="3">
    <source>
        <dbReference type="ARBA" id="ARBA00022574"/>
    </source>
</evidence>
<dbReference type="AlphaFoldDB" id="A0A835ZF13"/>